<gene>
    <name evidence="2" type="ORF">A3D77_08165</name>
</gene>
<dbReference type="Gene3D" id="2.115.10.20">
    <property type="entry name" value="Glycosyl hydrolase domain, family 43"/>
    <property type="match status" value="2"/>
</dbReference>
<dbReference type="PANTHER" id="PTHR35279">
    <property type="match status" value="1"/>
</dbReference>
<name>A0A1F5ZWW4_9BACT</name>
<reference evidence="2 3" key="1">
    <citation type="journal article" date="2016" name="Nat. Commun.">
        <title>Thousands of microbial genomes shed light on interconnected biogeochemical processes in an aquifer system.</title>
        <authorList>
            <person name="Anantharaman K."/>
            <person name="Brown C.T."/>
            <person name="Hug L.A."/>
            <person name="Sharon I."/>
            <person name="Castelle C.J."/>
            <person name="Probst A.J."/>
            <person name="Thomas B.C."/>
            <person name="Singh A."/>
            <person name="Wilkins M.J."/>
            <person name="Karaoz U."/>
            <person name="Brodie E.L."/>
            <person name="Williams K.H."/>
            <person name="Hubbard S.S."/>
            <person name="Banfield J.F."/>
        </authorList>
    </citation>
    <scope>NUCLEOTIDE SEQUENCE [LARGE SCALE GENOMIC DNA]</scope>
</reference>
<evidence type="ECO:0000313" key="2">
    <source>
        <dbReference type="EMBL" id="OGG16642.1"/>
    </source>
</evidence>
<comment type="caution">
    <text evidence="2">The sequence shown here is derived from an EMBL/GenBank/DDBJ whole genome shotgun (WGS) entry which is preliminary data.</text>
</comment>
<dbReference type="PANTHER" id="PTHR35279:SF1">
    <property type="entry name" value="ARABINANASE_LEVANSUCRASE_INVERTASE"/>
    <property type="match status" value="1"/>
</dbReference>
<evidence type="ECO:0008006" key="4">
    <source>
        <dbReference type="Google" id="ProtNLM"/>
    </source>
</evidence>
<protein>
    <recommendedName>
        <fullName evidence="4">Glycosyl hydrolase family 32 N-terminal domain-containing protein</fullName>
    </recommendedName>
</protein>
<evidence type="ECO:0000313" key="3">
    <source>
        <dbReference type="Proteomes" id="UP000176923"/>
    </source>
</evidence>
<dbReference type="Proteomes" id="UP000176923">
    <property type="component" value="Unassembled WGS sequence"/>
</dbReference>
<dbReference type="EMBL" id="MFJL01000010">
    <property type="protein sequence ID" value="OGG16642.1"/>
    <property type="molecule type" value="Genomic_DNA"/>
</dbReference>
<dbReference type="AlphaFoldDB" id="A0A1F5ZWW4"/>
<organism evidence="2 3">
    <name type="scientific">Candidatus Gottesmanbacteria bacterium RIFCSPHIGHO2_02_FULL_39_11</name>
    <dbReference type="NCBI Taxonomy" id="1798382"/>
    <lineage>
        <taxon>Bacteria</taxon>
        <taxon>Candidatus Gottesmaniibacteriota</taxon>
    </lineage>
</organism>
<feature type="compositionally biased region" description="Pro residues" evidence="1">
    <location>
        <begin position="385"/>
        <end position="403"/>
    </location>
</feature>
<evidence type="ECO:0000256" key="1">
    <source>
        <dbReference type="SAM" id="MobiDB-lite"/>
    </source>
</evidence>
<accession>A0A1F5ZWW4</accession>
<dbReference type="SUPFAM" id="SSF75005">
    <property type="entry name" value="Arabinanase/levansucrase/invertase"/>
    <property type="match status" value="2"/>
</dbReference>
<proteinExistence type="predicted"/>
<dbReference type="STRING" id="1798382.A3D77_08165"/>
<dbReference type="InterPro" id="IPR023296">
    <property type="entry name" value="Glyco_hydro_beta-prop_sf"/>
</dbReference>
<sequence length="437" mass="48939">MILNFLFLIPNFVYAQTPTKTYPLTTNYGDYHITQLIRNIPNPVLSRNISPHWDDFFTAEPFALQVGNQILMWYFGTGFSTGYIPAIGIATSLDGITWQRYAGNPIITTTNLVTPGFNSPHKAWVVKHGDRYYLYYRASTTSGTLLGCTHPDGSPGTGSTSYTGIGVMRSKTGDPFGGWDDLGIKILPEKCSDLFKVDTPSIIYDQEENIWKMWYSTAKGARNEPKYWQYATSPDGITWTKYRDINAKDTLPVDIGIPPDNNWYLKGGLGGMSISKVNGIYHNFFNGFTEYDPSNPQGTGFSNIFYAKSNDGIKWDIADLNPIIRRGEDDGRPSDFDSKHAYRANFFITNTDKCYLYYNGKSSDGGEDIGILASDCKKILSPTPTRTPTPTPTRTPTPTPYPPFQAVLPYYGTTNATYDFDQNGKVNMMDVVRAIIR</sequence>
<feature type="region of interest" description="Disordered" evidence="1">
    <location>
        <begin position="380"/>
        <end position="403"/>
    </location>
</feature>